<feature type="repeat" description="PPR" evidence="2">
    <location>
        <begin position="629"/>
        <end position="663"/>
    </location>
</feature>
<feature type="repeat" description="PPR" evidence="2">
    <location>
        <begin position="493"/>
        <end position="527"/>
    </location>
</feature>
<keyword evidence="4" id="KW-1185">Reference proteome</keyword>
<dbReference type="Proteomes" id="UP001237642">
    <property type="component" value="Unassembled WGS sequence"/>
</dbReference>
<evidence type="ECO:0000256" key="2">
    <source>
        <dbReference type="PROSITE-ProRule" id="PRU00708"/>
    </source>
</evidence>
<dbReference type="NCBIfam" id="TIGR00756">
    <property type="entry name" value="PPR"/>
    <property type="match status" value="6"/>
</dbReference>
<organism evidence="3 4">
    <name type="scientific">Heracleum sosnowskyi</name>
    <dbReference type="NCBI Taxonomy" id="360622"/>
    <lineage>
        <taxon>Eukaryota</taxon>
        <taxon>Viridiplantae</taxon>
        <taxon>Streptophyta</taxon>
        <taxon>Embryophyta</taxon>
        <taxon>Tracheophyta</taxon>
        <taxon>Spermatophyta</taxon>
        <taxon>Magnoliopsida</taxon>
        <taxon>eudicotyledons</taxon>
        <taxon>Gunneridae</taxon>
        <taxon>Pentapetalae</taxon>
        <taxon>asterids</taxon>
        <taxon>campanulids</taxon>
        <taxon>Apiales</taxon>
        <taxon>Apiaceae</taxon>
        <taxon>Apioideae</taxon>
        <taxon>apioid superclade</taxon>
        <taxon>Tordylieae</taxon>
        <taxon>Tordyliinae</taxon>
        <taxon>Heracleum</taxon>
    </lineage>
</organism>
<dbReference type="InterPro" id="IPR046848">
    <property type="entry name" value="E_motif"/>
</dbReference>
<reference evidence="3" key="1">
    <citation type="submission" date="2023-02" db="EMBL/GenBank/DDBJ databases">
        <title>Genome of toxic invasive species Heracleum sosnowskyi carries increased number of genes despite the absence of recent whole-genome duplications.</title>
        <authorList>
            <person name="Schelkunov M."/>
            <person name="Shtratnikova V."/>
            <person name="Makarenko M."/>
            <person name="Klepikova A."/>
            <person name="Omelchenko D."/>
            <person name="Novikova G."/>
            <person name="Obukhova E."/>
            <person name="Bogdanov V."/>
            <person name="Penin A."/>
            <person name="Logacheva M."/>
        </authorList>
    </citation>
    <scope>NUCLEOTIDE SEQUENCE</scope>
    <source>
        <strain evidence="3">Hsosn_3</strain>
        <tissue evidence="3">Leaf</tissue>
    </source>
</reference>
<evidence type="ECO:0000313" key="3">
    <source>
        <dbReference type="EMBL" id="KAK1399412.1"/>
    </source>
</evidence>
<dbReference type="EMBL" id="JAUIZM010000002">
    <property type="protein sequence ID" value="KAK1399412.1"/>
    <property type="molecule type" value="Genomic_DNA"/>
</dbReference>
<dbReference type="Pfam" id="PF20431">
    <property type="entry name" value="E_motif"/>
    <property type="match status" value="1"/>
</dbReference>
<feature type="repeat" description="PPR" evidence="2">
    <location>
        <begin position="528"/>
        <end position="562"/>
    </location>
</feature>
<feature type="repeat" description="PPR" evidence="2">
    <location>
        <begin position="664"/>
        <end position="698"/>
    </location>
</feature>
<evidence type="ECO:0000256" key="1">
    <source>
        <dbReference type="ARBA" id="ARBA00022737"/>
    </source>
</evidence>
<feature type="repeat" description="PPR" evidence="2">
    <location>
        <begin position="356"/>
        <end position="390"/>
    </location>
</feature>
<dbReference type="InterPro" id="IPR002885">
    <property type="entry name" value="PPR_rpt"/>
</dbReference>
<dbReference type="PANTHER" id="PTHR47926:SF386">
    <property type="entry name" value="PENTATRICOPEPTIDE REPEAT-CONTAINING PROTEIN"/>
    <property type="match status" value="1"/>
</dbReference>
<dbReference type="GO" id="GO:0009451">
    <property type="term" value="P:RNA modification"/>
    <property type="evidence" value="ECO:0007669"/>
    <property type="project" value="InterPro"/>
</dbReference>
<dbReference type="FunFam" id="1.25.40.10:FF:000381">
    <property type="entry name" value="Pentatricopeptide repeat-containing protein"/>
    <property type="match status" value="1"/>
</dbReference>
<dbReference type="Pfam" id="PF13041">
    <property type="entry name" value="PPR_2"/>
    <property type="match status" value="4"/>
</dbReference>
<sequence>MALLMERVSHAPPPTLPSPPAHESKPLAFMPKLRRLPSQSLSSNHSYISHLDDHLNSRTYALALESCCCPRFGKQVHAQALKNGFRGHEFVETKLLQMYAKCGYLDDAVRMFDKMSERNLYSWTAILGAYVDHGFFEDAYLMFWEMQVEELELKFFVFPLLLKICVGLCSVELGRQFHGIVVKSEVDMNVYVGNALMDMYGKCGSLDDAMRVLGNMERDLVSWNTMIAACAANGKVDEALQFMQKMWVEDNLSPNLVSWSAVIGGCSQNGLDEEAIEMLGRMQAAGIEPNARTLASILPACARLKKLRFGKELHGFIVRRGFMANHIVVNGLLDVYRRCKDVNSAVNIFSKFSVQNAVSYNTMIVAYCEAGDILNARRLFDEMESNGLERDIISWNLMISGYVDNYMFLEALTMFIYLLMHDGVATDSSTLGSVLTASTDMGLIRLGKEIHSHAIVRGLQSNPFVGGSLVEMYSKCQDLKSARIAFDEVKERDMATWNALISGYSHCNQIENIQVSLQEMREDGFEPNVYTWNGIIAGQVENGRHELALEMFSQMHTSNLHPDIYTIGTILTSCSRLATLERGKQVHAHIIRCGYKSDFYIGAALVDMYAKCGNIKYSRLAYNRISAQNLVTQNSMLTAYAMHGHGEEGIAFFRKMLRDGFIPDSVTFLSVLSSCVHAGSVEAGKEFFKLLPAYDVNPTLKHFTCMVDLLSRAGQLNEAYKLISEMPLQPDSIIWSAFLGGCVLSGNVDLGEVAAKRLIELEPDKTANYVLLANLYAYAGRWSELSRTRQMIKNKHMNKEPGCSWIENSDKIHIFLSGDRSHKKHNEIYDTLYNLRIHMSLVQELPQ</sequence>
<dbReference type="InterPro" id="IPR011990">
    <property type="entry name" value="TPR-like_helical_dom_sf"/>
</dbReference>
<dbReference type="FunFam" id="1.25.40.10:FF:000031">
    <property type="entry name" value="Pentatricopeptide repeat-containing protein mitochondrial"/>
    <property type="match status" value="1"/>
</dbReference>
<dbReference type="PROSITE" id="PS51375">
    <property type="entry name" value="PPR"/>
    <property type="match status" value="8"/>
</dbReference>
<dbReference type="FunFam" id="1.25.40.10:FF:000366">
    <property type="entry name" value="Pentatricopeptide (PPR) repeat-containing protein"/>
    <property type="match status" value="1"/>
</dbReference>
<dbReference type="Gene3D" id="1.25.40.10">
    <property type="entry name" value="Tetratricopeptide repeat domain"/>
    <property type="match status" value="6"/>
</dbReference>
<evidence type="ECO:0000313" key="4">
    <source>
        <dbReference type="Proteomes" id="UP001237642"/>
    </source>
</evidence>
<name>A0AAD8J828_9APIA</name>
<feature type="repeat" description="PPR" evidence="2">
    <location>
        <begin position="119"/>
        <end position="153"/>
    </location>
</feature>
<dbReference type="Pfam" id="PF01535">
    <property type="entry name" value="PPR"/>
    <property type="match status" value="6"/>
</dbReference>
<accession>A0AAD8J828</accession>
<reference evidence="3" key="2">
    <citation type="submission" date="2023-05" db="EMBL/GenBank/DDBJ databases">
        <authorList>
            <person name="Schelkunov M.I."/>
        </authorList>
    </citation>
    <scope>NUCLEOTIDE SEQUENCE</scope>
    <source>
        <strain evidence="3">Hsosn_3</strain>
        <tissue evidence="3">Leaf</tissue>
    </source>
</reference>
<feature type="repeat" description="PPR" evidence="2">
    <location>
        <begin position="255"/>
        <end position="289"/>
    </location>
</feature>
<dbReference type="PANTHER" id="PTHR47926">
    <property type="entry name" value="PENTATRICOPEPTIDE REPEAT-CONTAINING PROTEIN"/>
    <property type="match status" value="1"/>
</dbReference>
<dbReference type="GO" id="GO:0003723">
    <property type="term" value="F:RNA binding"/>
    <property type="evidence" value="ECO:0007669"/>
    <property type="project" value="InterPro"/>
</dbReference>
<gene>
    <name evidence="3" type="ORF">POM88_009275</name>
</gene>
<keyword evidence="1" id="KW-0677">Repeat</keyword>
<dbReference type="InterPro" id="IPR046960">
    <property type="entry name" value="PPR_At4g14850-like_plant"/>
</dbReference>
<dbReference type="AlphaFoldDB" id="A0AAD8J828"/>
<comment type="caution">
    <text evidence="3">The sequence shown here is derived from an EMBL/GenBank/DDBJ whole genome shotgun (WGS) entry which is preliminary data.</text>
</comment>
<dbReference type="FunFam" id="1.25.40.10:FF:000393">
    <property type="entry name" value="Pentatricopeptide repeat-containing protein At1g20230"/>
    <property type="match status" value="2"/>
</dbReference>
<protein>
    <submittedName>
        <fullName evidence="3">Pentatricopeptide repeat-containing protein</fullName>
    </submittedName>
</protein>
<proteinExistence type="predicted"/>
<feature type="repeat" description="PPR" evidence="2">
    <location>
        <begin position="219"/>
        <end position="254"/>
    </location>
</feature>